<proteinExistence type="predicted"/>
<sequence>MGLSRGNSIDNRFHFCYSDKEDFIRPQKKDLSGATEWVYRSQKNKLQRWLQIPALLKTGRS</sequence>
<gene>
    <name evidence="1" type="ORF">KTC_58330</name>
</gene>
<dbReference type="AlphaFoldDB" id="A0A455SVZ7"/>
<evidence type="ECO:0000313" key="1">
    <source>
        <dbReference type="EMBL" id="BBH91082.1"/>
    </source>
</evidence>
<protein>
    <submittedName>
        <fullName evidence="1">Uncharacterized protein</fullName>
    </submittedName>
</protein>
<reference evidence="1" key="1">
    <citation type="submission" date="2018-12" db="EMBL/GenBank/DDBJ databases">
        <title>Novel natural products biosynthetic potential of the class Ktedonobacteria.</title>
        <authorList>
            <person name="Zheng Y."/>
            <person name="Saitou A."/>
            <person name="Wang C.M."/>
            <person name="Toyoda A."/>
            <person name="Minakuchi Y."/>
            <person name="Sekiguchi Y."/>
            <person name="Ueda K."/>
            <person name="Takano H."/>
            <person name="Sakai Y."/>
            <person name="Yokota A."/>
            <person name="Yabe S."/>
        </authorList>
    </citation>
    <scope>NUCLEOTIDE SEQUENCE</scope>
    <source>
        <strain evidence="1">COM3</strain>
    </source>
</reference>
<organism evidence="1">
    <name type="scientific">Thermosporothrix sp. COM3</name>
    <dbReference type="NCBI Taxonomy" id="2490863"/>
    <lineage>
        <taxon>Bacteria</taxon>
        <taxon>Bacillati</taxon>
        <taxon>Chloroflexota</taxon>
        <taxon>Ktedonobacteria</taxon>
        <taxon>Ktedonobacterales</taxon>
        <taxon>Thermosporotrichaceae</taxon>
        <taxon>Thermosporothrix</taxon>
    </lineage>
</organism>
<dbReference type="EMBL" id="AP019376">
    <property type="protein sequence ID" value="BBH91082.1"/>
    <property type="molecule type" value="Genomic_DNA"/>
</dbReference>
<accession>A0A455SVZ7</accession>
<name>A0A455SVZ7_9CHLR</name>